<dbReference type="OrthoDB" id="384721at2"/>
<keyword evidence="3" id="KW-1185">Reference proteome</keyword>
<dbReference type="STRING" id="551995.SAMN05192574_108236"/>
<dbReference type="EMBL" id="FOCL01000008">
    <property type="protein sequence ID" value="SEO48073.1"/>
    <property type="molecule type" value="Genomic_DNA"/>
</dbReference>
<dbReference type="Pfam" id="PF03009">
    <property type="entry name" value="GDPD"/>
    <property type="match status" value="1"/>
</dbReference>
<dbReference type="PANTHER" id="PTHR46211:SF14">
    <property type="entry name" value="GLYCEROPHOSPHODIESTER PHOSPHODIESTERASE"/>
    <property type="match status" value="1"/>
</dbReference>
<reference evidence="3" key="1">
    <citation type="submission" date="2016-10" db="EMBL/GenBank/DDBJ databases">
        <authorList>
            <person name="Varghese N."/>
            <person name="Submissions S."/>
        </authorList>
    </citation>
    <scope>NUCLEOTIDE SEQUENCE [LARGE SCALE GENOMIC DNA]</scope>
    <source>
        <strain evidence="3">Gh-48</strain>
    </source>
</reference>
<evidence type="ECO:0000313" key="3">
    <source>
        <dbReference type="Proteomes" id="UP000198942"/>
    </source>
</evidence>
<gene>
    <name evidence="2" type="ORF">SAMN05192574_108236</name>
</gene>
<dbReference type="SUPFAM" id="SSF51695">
    <property type="entry name" value="PLC-like phosphodiesterases"/>
    <property type="match status" value="1"/>
</dbReference>
<dbReference type="AlphaFoldDB" id="A0A1H8Q2T0"/>
<feature type="domain" description="GP-PDE" evidence="1">
    <location>
        <begin position="33"/>
        <end position="268"/>
    </location>
</feature>
<dbReference type="InterPro" id="IPR030395">
    <property type="entry name" value="GP_PDE_dom"/>
</dbReference>
<dbReference type="InterPro" id="IPR017946">
    <property type="entry name" value="PLC-like_Pdiesterase_TIM-brl"/>
</dbReference>
<protein>
    <submittedName>
        <fullName evidence="2">Glycerophosphoryl diester phosphodiesterase</fullName>
    </submittedName>
</protein>
<dbReference type="RefSeq" id="WP_091215803.1">
    <property type="nucleotide sequence ID" value="NZ_FOCL01000008.1"/>
</dbReference>
<accession>A0A1H8Q2T0</accession>
<organism evidence="2 3">
    <name type="scientific">Mucilaginibacter gossypiicola</name>
    <dbReference type="NCBI Taxonomy" id="551995"/>
    <lineage>
        <taxon>Bacteria</taxon>
        <taxon>Pseudomonadati</taxon>
        <taxon>Bacteroidota</taxon>
        <taxon>Sphingobacteriia</taxon>
        <taxon>Sphingobacteriales</taxon>
        <taxon>Sphingobacteriaceae</taxon>
        <taxon>Mucilaginibacter</taxon>
    </lineage>
</organism>
<dbReference type="GO" id="GO:0008081">
    <property type="term" value="F:phosphoric diester hydrolase activity"/>
    <property type="evidence" value="ECO:0007669"/>
    <property type="project" value="InterPro"/>
</dbReference>
<dbReference type="GO" id="GO:0006629">
    <property type="term" value="P:lipid metabolic process"/>
    <property type="evidence" value="ECO:0007669"/>
    <property type="project" value="InterPro"/>
</dbReference>
<evidence type="ECO:0000259" key="1">
    <source>
        <dbReference type="PROSITE" id="PS51704"/>
    </source>
</evidence>
<dbReference type="Proteomes" id="UP000198942">
    <property type="component" value="Unassembled WGS sequence"/>
</dbReference>
<dbReference type="CDD" id="cd08566">
    <property type="entry name" value="GDPD_AtGDE_like"/>
    <property type="match status" value="1"/>
</dbReference>
<name>A0A1H8Q2T0_9SPHI</name>
<sequence length="274" mass="30818">MMRFQLLTTLSLLWLLPGDGWQANPAPVSRHKFIVAAHRGDHVIYPENTLEAYREAIKNEADYVEIDLRTTKDGELVSMHDGSINRMTDGKGQLKDFTLAELLQLKVKSKDTASKEVFRIPTFKQILQTCKNRIGIYLDFKAADPEQAYQMIKEYGMEKQVLVYINSAAQFTGWRKAAPKMPLMLSLPDSVKNTASMKSFIDQYHPDILDGSYNQYTGDMVALAGEYHIPVWPDIQSAGEGPADWNKALAAGLKGLQTDHPAALVKFLKEKGLR</sequence>
<proteinExistence type="predicted"/>
<dbReference type="Gene3D" id="3.20.20.190">
    <property type="entry name" value="Phosphatidylinositol (PI) phosphodiesterase"/>
    <property type="match status" value="1"/>
</dbReference>
<evidence type="ECO:0000313" key="2">
    <source>
        <dbReference type="EMBL" id="SEO48073.1"/>
    </source>
</evidence>
<dbReference type="PROSITE" id="PS51704">
    <property type="entry name" value="GP_PDE"/>
    <property type="match status" value="1"/>
</dbReference>
<dbReference type="PANTHER" id="PTHR46211">
    <property type="entry name" value="GLYCEROPHOSPHORYL DIESTER PHOSPHODIESTERASE"/>
    <property type="match status" value="1"/>
</dbReference>